<evidence type="ECO:0000313" key="2">
    <source>
        <dbReference type="EMBL" id="SVE43562.1"/>
    </source>
</evidence>
<dbReference type="InterPro" id="IPR011008">
    <property type="entry name" value="Dimeric_a/b-barrel"/>
</dbReference>
<dbReference type="AlphaFoldDB" id="A0A383DGE8"/>
<dbReference type="Pfam" id="PF07978">
    <property type="entry name" value="NIPSNAP"/>
    <property type="match status" value="1"/>
</dbReference>
<feature type="domain" description="NIPSNAP" evidence="1">
    <location>
        <begin position="3"/>
        <end position="79"/>
    </location>
</feature>
<dbReference type="InterPro" id="IPR012577">
    <property type="entry name" value="NIPSNAP"/>
</dbReference>
<evidence type="ECO:0000259" key="1">
    <source>
        <dbReference type="Pfam" id="PF07978"/>
    </source>
</evidence>
<accession>A0A383DGE8</accession>
<protein>
    <recommendedName>
        <fullName evidence="1">NIPSNAP domain-containing protein</fullName>
    </recommendedName>
</protein>
<name>A0A383DGE8_9ZZZZ</name>
<reference evidence="2" key="1">
    <citation type="submission" date="2018-05" db="EMBL/GenBank/DDBJ databases">
        <authorList>
            <person name="Lanie J.A."/>
            <person name="Ng W.-L."/>
            <person name="Kazmierczak K.M."/>
            <person name="Andrzejewski T.M."/>
            <person name="Davidsen T.M."/>
            <person name="Wayne K.J."/>
            <person name="Tettelin H."/>
            <person name="Glass J.I."/>
            <person name="Rusch D."/>
            <person name="Podicherti R."/>
            <person name="Tsui H.-C.T."/>
            <person name="Winkler M.E."/>
        </authorList>
    </citation>
    <scope>NUCLEOTIDE SEQUENCE</scope>
</reference>
<dbReference type="EMBL" id="UINC01217109">
    <property type="protein sequence ID" value="SVE43562.1"/>
    <property type="molecule type" value="Genomic_DNA"/>
</dbReference>
<sequence length="104" mass="12529">MFFELREYRTLPGQRENWVRFMEEEIIPFQVSKGMVILGSFVGEEEDDLYVWIRRFESEEEREKLYAAVYESDNWVNEIGPKIPEMMDRSKIVVRRLEASSRSV</sequence>
<gene>
    <name evidence="2" type="ORF">METZ01_LOCUS496416</name>
</gene>
<dbReference type="SUPFAM" id="SSF54909">
    <property type="entry name" value="Dimeric alpha+beta barrel"/>
    <property type="match status" value="1"/>
</dbReference>
<organism evidence="2">
    <name type="scientific">marine metagenome</name>
    <dbReference type="NCBI Taxonomy" id="408172"/>
    <lineage>
        <taxon>unclassified sequences</taxon>
        <taxon>metagenomes</taxon>
        <taxon>ecological metagenomes</taxon>
    </lineage>
</organism>
<proteinExistence type="predicted"/>
<dbReference type="Gene3D" id="3.30.70.100">
    <property type="match status" value="1"/>
</dbReference>
<feature type="non-terminal residue" evidence="2">
    <location>
        <position position="104"/>
    </location>
</feature>